<sequence length="230" mass="26873">MNDYYPKMVKNFIRGHSPDKNWRPQNWNGRNYFRVTFNVSDNNTILEAPNNVDGYQDVKGLDFWLHDMAIVERKARHNIEGNYSNKDIEEDNWLDLFGNKKDKNKFEEAIKPFLPIIGSSFSVLPSDNISEENETEIVKNDNYLTSNENTNNYDQKESTSELVNIWSAFWILIFITAFLSIALLFTATTKFIYQHKNVRNGYSQVPNSYGIFNEKSRIITANGNNPPRYM</sequence>
<proteinExistence type="predicted"/>
<dbReference type="WBParaSite" id="MhA1_Contig1720.frz3.gene2">
    <property type="protein sequence ID" value="MhA1_Contig1720.frz3.gene2"/>
    <property type="gene ID" value="MhA1_Contig1720.frz3.gene2"/>
</dbReference>
<organism evidence="2 3">
    <name type="scientific">Meloidogyne hapla</name>
    <name type="common">Root-knot nematode worm</name>
    <dbReference type="NCBI Taxonomy" id="6305"/>
    <lineage>
        <taxon>Eukaryota</taxon>
        <taxon>Metazoa</taxon>
        <taxon>Ecdysozoa</taxon>
        <taxon>Nematoda</taxon>
        <taxon>Chromadorea</taxon>
        <taxon>Rhabditida</taxon>
        <taxon>Tylenchina</taxon>
        <taxon>Tylenchomorpha</taxon>
        <taxon>Tylenchoidea</taxon>
        <taxon>Meloidogynidae</taxon>
        <taxon>Meloidogyninae</taxon>
        <taxon>Meloidogyne</taxon>
    </lineage>
</organism>
<reference evidence="3" key="1">
    <citation type="submission" date="2016-11" db="UniProtKB">
        <authorList>
            <consortium name="WormBaseParasite"/>
        </authorList>
    </citation>
    <scope>IDENTIFICATION</scope>
</reference>
<dbReference type="Proteomes" id="UP000095281">
    <property type="component" value="Unplaced"/>
</dbReference>
<evidence type="ECO:0000313" key="3">
    <source>
        <dbReference type="WBParaSite" id="MhA1_Contig1720.frz3.gene2"/>
    </source>
</evidence>
<evidence type="ECO:0000256" key="1">
    <source>
        <dbReference type="SAM" id="Phobius"/>
    </source>
</evidence>
<evidence type="ECO:0000313" key="2">
    <source>
        <dbReference type="Proteomes" id="UP000095281"/>
    </source>
</evidence>
<keyword evidence="1" id="KW-0472">Membrane</keyword>
<accession>A0A1I8B9W5</accession>
<keyword evidence="1" id="KW-1133">Transmembrane helix</keyword>
<dbReference type="AlphaFoldDB" id="A0A1I8B9W5"/>
<keyword evidence="1" id="KW-0812">Transmembrane</keyword>
<protein>
    <submittedName>
        <fullName evidence="3">Uncharacterized protein</fullName>
    </submittedName>
</protein>
<name>A0A1I8B9W5_MELHA</name>
<feature type="transmembrane region" description="Helical" evidence="1">
    <location>
        <begin position="165"/>
        <end position="187"/>
    </location>
</feature>
<keyword evidence="2" id="KW-1185">Reference proteome</keyword>